<dbReference type="Proteomes" id="UP000027195">
    <property type="component" value="Unassembled WGS sequence"/>
</dbReference>
<dbReference type="SUPFAM" id="SSF158573">
    <property type="entry name" value="GINS helical bundle-like"/>
    <property type="match status" value="1"/>
</dbReference>
<dbReference type="PANTHER" id="PTHR22768:SF0">
    <property type="entry name" value="DNA REPLICATION COMPLEX GINS PROTEIN PSF3"/>
    <property type="match status" value="1"/>
</dbReference>
<evidence type="ECO:0000256" key="6">
    <source>
        <dbReference type="RuleBase" id="RU367161"/>
    </source>
</evidence>
<keyword evidence="5 6" id="KW-0539">Nucleus</keyword>
<evidence type="ECO:0000256" key="2">
    <source>
        <dbReference type="ARBA" id="ARBA00006343"/>
    </source>
</evidence>
<keyword evidence="4 6" id="KW-0235">DNA replication</keyword>
<dbReference type="InterPro" id="IPR010492">
    <property type="entry name" value="GINS_Psf3"/>
</dbReference>
<dbReference type="Pfam" id="PF22466">
    <property type="entry name" value="PSF3_N"/>
    <property type="match status" value="1"/>
</dbReference>
<dbReference type="InterPro" id="IPR038437">
    <property type="entry name" value="GINS_Psf3_sf"/>
</dbReference>
<proteinExistence type="inferred from homology"/>
<evidence type="ECO:0000256" key="3">
    <source>
        <dbReference type="ARBA" id="ARBA00015140"/>
    </source>
</evidence>
<evidence type="ECO:0000256" key="1">
    <source>
        <dbReference type="ARBA" id="ARBA00004123"/>
    </source>
</evidence>
<dbReference type="AlphaFoldDB" id="A0A067MYA9"/>
<comment type="subunit">
    <text evidence="6">Component of the GINS complex.</text>
</comment>
<dbReference type="Pfam" id="PF05916">
    <property type="entry name" value="Sld5"/>
    <property type="match status" value="1"/>
</dbReference>
<dbReference type="OrthoDB" id="10251744at2759"/>
<dbReference type="CDD" id="cd11713">
    <property type="entry name" value="GINS_A_psf3"/>
    <property type="match status" value="1"/>
</dbReference>
<evidence type="ECO:0000313" key="9">
    <source>
        <dbReference type="EMBL" id="KDQ20738.1"/>
    </source>
</evidence>
<organism evidence="9 10">
    <name type="scientific">Botryobasidium botryosum (strain FD-172 SS1)</name>
    <dbReference type="NCBI Taxonomy" id="930990"/>
    <lineage>
        <taxon>Eukaryota</taxon>
        <taxon>Fungi</taxon>
        <taxon>Dikarya</taxon>
        <taxon>Basidiomycota</taxon>
        <taxon>Agaricomycotina</taxon>
        <taxon>Agaricomycetes</taxon>
        <taxon>Cantharellales</taxon>
        <taxon>Botryobasidiaceae</taxon>
        <taxon>Botryobasidium</taxon>
    </lineage>
</organism>
<evidence type="ECO:0000259" key="7">
    <source>
        <dbReference type="Pfam" id="PF05916"/>
    </source>
</evidence>
<dbReference type="HOGENOM" id="CLU_081646_3_0_1"/>
<evidence type="ECO:0000256" key="5">
    <source>
        <dbReference type="ARBA" id="ARBA00023242"/>
    </source>
</evidence>
<reference evidence="10" key="1">
    <citation type="journal article" date="2014" name="Proc. Natl. Acad. Sci. U.S.A.">
        <title>Extensive sampling of basidiomycete genomes demonstrates inadequacy of the white-rot/brown-rot paradigm for wood decay fungi.</title>
        <authorList>
            <person name="Riley R."/>
            <person name="Salamov A.A."/>
            <person name="Brown D.W."/>
            <person name="Nagy L.G."/>
            <person name="Floudas D."/>
            <person name="Held B.W."/>
            <person name="Levasseur A."/>
            <person name="Lombard V."/>
            <person name="Morin E."/>
            <person name="Otillar R."/>
            <person name="Lindquist E.A."/>
            <person name="Sun H."/>
            <person name="LaButti K.M."/>
            <person name="Schmutz J."/>
            <person name="Jabbour D."/>
            <person name="Luo H."/>
            <person name="Baker S.E."/>
            <person name="Pisabarro A.G."/>
            <person name="Walton J.D."/>
            <person name="Blanchette R.A."/>
            <person name="Henrissat B."/>
            <person name="Martin F."/>
            <person name="Cullen D."/>
            <person name="Hibbett D.S."/>
            <person name="Grigoriev I.V."/>
        </authorList>
    </citation>
    <scope>NUCLEOTIDE SEQUENCE [LARGE SCALE GENOMIC DNA]</scope>
    <source>
        <strain evidence="10">FD-172 SS1</strain>
    </source>
</reference>
<evidence type="ECO:0000259" key="8">
    <source>
        <dbReference type="Pfam" id="PF22466"/>
    </source>
</evidence>
<dbReference type="PANTHER" id="PTHR22768">
    <property type="entry name" value="DNA REPLICATION COMPLEX GINS PROTEIN PSF3"/>
    <property type="match status" value="1"/>
</dbReference>
<dbReference type="InterPro" id="IPR055221">
    <property type="entry name" value="PSF3_N"/>
</dbReference>
<dbReference type="GO" id="GO:0000811">
    <property type="term" value="C:GINS complex"/>
    <property type="evidence" value="ECO:0007669"/>
    <property type="project" value="UniProtKB-UniRule"/>
</dbReference>
<sequence>MDDDYYSIDAILADNQKIQCTFKLDVPNLGYLEGGEEKDIKTNSKIQLPHWLAPTLLYQDWVDFAIPPPFSLRVRKALNAEPRHVRLSSLVGGGGQWYSFGRMIVELLQEPQSEELAKVLQQTFHARLVDLMDQAQNFGGAAGSMGGAVGSGDVGDDFREGLEGVERELFTLAQDSARATKLWYESSDKK</sequence>
<name>A0A067MYA9_BOTB1</name>
<feature type="domain" description="GINS subunit" evidence="7">
    <location>
        <begin position="71"/>
        <end position="184"/>
    </location>
</feature>
<dbReference type="FunCoup" id="A0A067MYA9">
    <property type="interactions" value="191"/>
</dbReference>
<dbReference type="InParanoid" id="A0A067MYA9"/>
<keyword evidence="10" id="KW-1185">Reference proteome</keyword>
<comment type="similarity">
    <text evidence="2 6">Belongs to the GINS3/PSF3 family.</text>
</comment>
<dbReference type="EMBL" id="KL198017">
    <property type="protein sequence ID" value="KDQ20738.1"/>
    <property type="molecule type" value="Genomic_DNA"/>
</dbReference>
<evidence type="ECO:0000313" key="10">
    <source>
        <dbReference type="Proteomes" id="UP000027195"/>
    </source>
</evidence>
<comment type="function">
    <text evidence="6">The GINS complex plays an essential role in the initiation of DNA replication.</text>
</comment>
<evidence type="ECO:0000256" key="4">
    <source>
        <dbReference type="ARBA" id="ARBA00022705"/>
    </source>
</evidence>
<comment type="subcellular location">
    <subcellularLocation>
        <location evidence="1 6">Nucleus</location>
    </subcellularLocation>
</comment>
<protein>
    <recommendedName>
        <fullName evidence="3 6">DNA replication complex GINS protein PSF3</fullName>
    </recommendedName>
</protein>
<dbReference type="CDD" id="cd21693">
    <property type="entry name" value="GINS_B_Psf3"/>
    <property type="match status" value="1"/>
</dbReference>
<feature type="domain" description="DNA replication complex GINS protein PSF3 N-terminal" evidence="8">
    <location>
        <begin position="6"/>
        <end position="56"/>
    </location>
</feature>
<dbReference type="Gene3D" id="1.20.58.2050">
    <property type="match status" value="1"/>
</dbReference>
<dbReference type="SUPFAM" id="SSF160059">
    <property type="entry name" value="PriA/YqbF domain"/>
    <property type="match status" value="1"/>
</dbReference>
<dbReference type="InterPro" id="IPR021151">
    <property type="entry name" value="GINS_A"/>
</dbReference>
<dbReference type="InterPro" id="IPR036224">
    <property type="entry name" value="GINS_bundle-like_dom_sf"/>
</dbReference>
<accession>A0A067MYA9</accession>
<dbReference type="GO" id="GO:1902975">
    <property type="term" value="P:mitotic DNA replication initiation"/>
    <property type="evidence" value="ECO:0007669"/>
    <property type="project" value="TreeGrafter"/>
</dbReference>
<dbReference type="STRING" id="930990.A0A067MYA9"/>
<gene>
    <name evidence="9" type="ORF">BOTBODRAFT_151621</name>
</gene>